<organism evidence="1">
    <name type="scientific">marine sediment metagenome</name>
    <dbReference type="NCBI Taxonomy" id="412755"/>
    <lineage>
        <taxon>unclassified sequences</taxon>
        <taxon>metagenomes</taxon>
        <taxon>ecological metagenomes</taxon>
    </lineage>
</organism>
<comment type="caution">
    <text evidence="1">The sequence shown here is derived from an EMBL/GenBank/DDBJ whole genome shotgun (WGS) entry which is preliminary data.</text>
</comment>
<dbReference type="SUPFAM" id="SSF49899">
    <property type="entry name" value="Concanavalin A-like lectins/glucanases"/>
    <property type="match status" value="1"/>
</dbReference>
<proteinExistence type="predicted"/>
<dbReference type="Gene3D" id="2.60.120.200">
    <property type="match status" value="1"/>
</dbReference>
<gene>
    <name evidence="1" type="ORF">LCGC14_2670760</name>
</gene>
<evidence type="ECO:0000313" key="1">
    <source>
        <dbReference type="EMBL" id="KKK95642.1"/>
    </source>
</evidence>
<protein>
    <recommendedName>
        <fullName evidence="2">LamG-like jellyroll fold domain-containing protein</fullName>
    </recommendedName>
</protein>
<reference evidence="1" key="1">
    <citation type="journal article" date="2015" name="Nature">
        <title>Complex archaea that bridge the gap between prokaryotes and eukaryotes.</title>
        <authorList>
            <person name="Spang A."/>
            <person name="Saw J.H."/>
            <person name="Jorgensen S.L."/>
            <person name="Zaremba-Niedzwiedzka K."/>
            <person name="Martijn J."/>
            <person name="Lind A.E."/>
            <person name="van Eijk R."/>
            <person name="Schleper C."/>
            <person name="Guy L."/>
            <person name="Ettema T.J."/>
        </authorList>
    </citation>
    <scope>NUCLEOTIDE SEQUENCE</scope>
</reference>
<accession>A0A0F8ZP48</accession>
<evidence type="ECO:0008006" key="2">
    <source>
        <dbReference type="Google" id="ProtNLM"/>
    </source>
</evidence>
<dbReference type="EMBL" id="LAZR01046822">
    <property type="protein sequence ID" value="KKK95642.1"/>
    <property type="molecule type" value="Genomic_DNA"/>
</dbReference>
<dbReference type="InterPro" id="IPR013320">
    <property type="entry name" value="ConA-like_dom_sf"/>
</dbReference>
<name>A0A0F8ZP48_9ZZZZ</name>
<dbReference type="Pfam" id="PF13385">
    <property type="entry name" value="Laminin_G_3"/>
    <property type="match status" value="1"/>
</dbReference>
<sequence length="276" mass="29332">MDIIGRGRNPFGIEDAEQKLLWAPLYEAVLDILGSTGVIIPMGDTNHEAANRTTVTTVGEEAAVFTYSEAVSAFDTPPYSKGPGRIPIITFNGTDEEANTPDAAYWTRALAAMSMGIWVNLTDATSSTLLGKNTTSGDQREWFWHLAADDKVMIMCYDEDDAVAPNGAIQTIQDVALTASEGVWTFLAATYDGSADATGLNLYQDGVLMASTDTDNANFASMRGGTSVIELGVAEFGNFLDGAVAGGPLAPFFTQVELTADAVKRLYQLGRAAGDM</sequence>
<dbReference type="AlphaFoldDB" id="A0A0F8ZP48"/>